<dbReference type="NCBIfam" id="TIGR01670">
    <property type="entry name" value="KdsC-phosphatas"/>
    <property type="match status" value="1"/>
</dbReference>
<dbReference type="SUPFAM" id="SSF56784">
    <property type="entry name" value="HAD-like"/>
    <property type="match status" value="1"/>
</dbReference>
<dbReference type="eggNOG" id="COG1778">
    <property type="taxonomic scope" value="Bacteria"/>
</dbReference>
<dbReference type="InterPro" id="IPR050793">
    <property type="entry name" value="CMP-NeuNAc_synthase"/>
</dbReference>
<dbReference type="PIRSF" id="PIRSF006118">
    <property type="entry name" value="KDO8-P_Ptase"/>
    <property type="match status" value="1"/>
</dbReference>
<comment type="caution">
    <text evidence="8">The sequence shown here is derived from an EMBL/GenBank/DDBJ whole genome shotgun (WGS) entry which is preliminary data.</text>
</comment>
<accession>E0NRT6</accession>
<organism evidence="8 9">
    <name type="scientific">Hoylesella marshii DSM 16973 = JCM 13450</name>
    <dbReference type="NCBI Taxonomy" id="862515"/>
    <lineage>
        <taxon>Bacteria</taxon>
        <taxon>Pseudomonadati</taxon>
        <taxon>Bacteroidota</taxon>
        <taxon>Bacteroidia</taxon>
        <taxon>Bacteroidales</taxon>
        <taxon>Prevotellaceae</taxon>
        <taxon>Hoylesella</taxon>
    </lineage>
</organism>
<dbReference type="SFLD" id="SFLDS00003">
    <property type="entry name" value="Haloacid_Dehalogenase"/>
    <property type="match status" value="1"/>
</dbReference>
<dbReference type="GO" id="GO:0016788">
    <property type="term" value="F:hydrolase activity, acting on ester bonds"/>
    <property type="evidence" value="ECO:0007669"/>
    <property type="project" value="InterPro"/>
</dbReference>
<keyword evidence="9" id="KW-1185">Reference proteome</keyword>
<evidence type="ECO:0000256" key="5">
    <source>
        <dbReference type="ARBA" id="ARBA00022801"/>
    </source>
</evidence>
<dbReference type="PANTHER" id="PTHR21485">
    <property type="entry name" value="HAD SUPERFAMILY MEMBERS CMAS AND KDSC"/>
    <property type="match status" value="1"/>
</dbReference>
<evidence type="ECO:0000256" key="3">
    <source>
        <dbReference type="ARBA" id="ARBA00011881"/>
    </source>
</evidence>
<dbReference type="OrthoDB" id="9805604at2"/>
<dbReference type="SFLD" id="SFLDG01138">
    <property type="entry name" value="C1.6.2:_Deoxy-d-mannose-octulo"/>
    <property type="match status" value="1"/>
</dbReference>
<keyword evidence="4 7" id="KW-0479">Metal-binding</keyword>
<dbReference type="Pfam" id="PF00702">
    <property type="entry name" value="Hydrolase"/>
    <property type="match status" value="1"/>
</dbReference>
<gene>
    <name evidence="8" type="primary">kdsC</name>
    <name evidence="8" type="ORF">HMPREF0658_0887</name>
</gene>
<dbReference type="RefSeq" id="WP_006948762.1">
    <property type="nucleotide sequence ID" value="NZ_BAJI01000014.1"/>
</dbReference>
<dbReference type="STRING" id="862515.HMPREF0658_0887"/>
<dbReference type="GO" id="GO:0008781">
    <property type="term" value="F:N-acylneuraminate cytidylyltransferase activity"/>
    <property type="evidence" value="ECO:0007669"/>
    <property type="project" value="TreeGrafter"/>
</dbReference>
<keyword evidence="6 7" id="KW-0460">Magnesium</keyword>
<evidence type="ECO:0000256" key="6">
    <source>
        <dbReference type="ARBA" id="ARBA00022842"/>
    </source>
</evidence>
<evidence type="ECO:0000313" key="8">
    <source>
        <dbReference type="EMBL" id="EFM02224.1"/>
    </source>
</evidence>
<comment type="similarity">
    <text evidence="2">Belongs to the KdsC family.</text>
</comment>
<feature type="binding site" evidence="7">
    <location>
        <position position="15"/>
    </location>
    <ligand>
        <name>Mg(2+)</name>
        <dbReference type="ChEBI" id="CHEBI:18420"/>
    </ligand>
</feature>
<keyword evidence="5 8" id="KW-0378">Hydrolase</keyword>
<dbReference type="CDD" id="cd01630">
    <property type="entry name" value="HAD_KDO-like"/>
    <property type="match status" value="1"/>
</dbReference>
<dbReference type="NCBIfam" id="TIGR01662">
    <property type="entry name" value="HAD-SF-IIIA"/>
    <property type="match status" value="1"/>
</dbReference>
<evidence type="ECO:0000256" key="7">
    <source>
        <dbReference type="PIRSR" id="PIRSR006118-2"/>
    </source>
</evidence>
<name>E0NRT6_9BACT</name>
<dbReference type="FunFam" id="3.40.50.1000:FF:000029">
    <property type="entry name" value="3-deoxy-D-manno-octulosonate 8-phosphate phosphatase KdsC"/>
    <property type="match status" value="1"/>
</dbReference>
<dbReference type="AlphaFoldDB" id="E0NRT6"/>
<evidence type="ECO:0000256" key="4">
    <source>
        <dbReference type="ARBA" id="ARBA00022723"/>
    </source>
</evidence>
<feature type="binding site" evidence="7">
    <location>
        <position position="17"/>
    </location>
    <ligand>
        <name>substrate</name>
    </ligand>
</feature>
<dbReference type="InterPro" id="IPR006549">
    <property type="entry name" value="HAD-SF_hydro_IIIA"/>
</dbReference>
<proteinExistence type="inferred from homology"/>
<sequence>MINYNLNKIKAIIFDVDGVLSLSTILMNDKGEPMRTVNIKDGYAIQLAQKQGLRIAIITGADNEPIRKRYEKLGVQDIFTKCAVKLQIYEALKKQYQLTDEEIIYVGDDIPDYEVMSRCGCPCCPADACRDIKEISRYISDYDGGKGCGRDIIEQVLRTKGQWLMAEKAFGW</sequence>
<dbReference type="EMBL" id="AEEI01000027">
    <property type="protein sequence ID" value="EFM02224.1"/>
    <property type="molecule type" value="Genomic_DNA"/>
</dbReference>
<dbReference type="InterPro" id="IPR010023">
    <property type="entry name" value="KdsC_fam"/>
</dbReference>
<evidence type="ECO:0000256" key="2">
    <source>
        <dbReference type="ARBA" id="ARBA00005893"/>
    </source>
</evidence>
<reference evidence="8" key="1">
    <citation type="submission" date="2010-07" db="EMBL/GenBank/DDBJ databases">
        <authorList>
            <person name="Muzny D."/>
            <person name="Qin X."/>
            <person name="Deng J."/>
            <person name="Jiang H."/>
            <person name="Liu Y."/>
            <person name="Qu J."/>
            <person name="Song X.-Z."/>
            <person name="Zhang L."/>
            <person name="Thornton R."/>
            <person name="Coyle M."/>
            <person name="Francisco L."/>
            <person name="Jackson L."/>
            <person name="Javaid M."/>
            <person name="Korchina V."/>
            <person name="Kovar C."/>
            <person name="Mata R."/>
            <person name="Mathew T."/>
            <person name="Ngo R."/>
            <person name="Nguyen L."/>
            <person name="Nguyen N."/>
            <person name="Okwuonu G."/>
            <person name="Ongeri F."/>
            <person name="Pham C."/>
            <person name="Simmons D."/>
            <person name="Wilczek-Boney K."/>
            <person name="Hale W."/>
            <person name="Jakkamsetti A."/>
            <person name="Pham P."/>
            <person name="Ruth R."/>
            <person name="San Lucas F."/>
            <person name="Warren J."/>
            <person name="Zhang J."/>
            <person name="Zhao Z."/>
            <person name="Zhou C."/>
            <person name="Zhu D."/>
            <person name="Lee S."/>
            <person name="Bess C."/>
            <person name="Blankenburg K."/>
            <person name="Forbes L."/>
            <person name="Fu Q."/>
            <person name="Gubbala S."/>
            <person name="Hirani K."/>
            <person name="Jayaseelan J.C."/>
            <person name="Lara F."/>
            <person name="Munidasa M."/>
            <person name="Palculict T."/>
            <person name="Patil S."/>
            <person name="Pu L.-L."/>
            <person name="Saada N."/>
            <person name="Tang L."/>
            <person name="Weissenberger G."/>
            <person name="Zhu Y."/>
            <person name="Hemphill L."/>
            <person name="Shang Y."/>
            <person name="Youmans B."/>
            <person name="Ayvaz T."/>
            <person name="Ross M."/>
            <person name="Santibanez J."/>
            <person name="Aqrawi P."/>
            <person name="Gross S."/>
            <person name="Joshi V."/>
            <person name="Fowler G."/>
            <person name="Nazareth L."/>
            <person name="Reid J."/>
            <person name="Worley K."/>
            <person name="Petrosino J."/>
            <person name="Highlander S."/>
            <person name="Gibbs R."/>
        </authorList>
    </citation>
    <scope>NUCLEOTIDE SEQUENCE [LARGE SCALE GENOMIC DNA]</scope>
    <source>
        <strain evidence="8">DSM 16973</strain>
    </source>
</reference>
<evidence type="ECO:0000313" key="9">
    <source>
        <dbReference type="Proteomes" id="UP000004394"/>
    </source>
</evidence>
<feature type="binding site" evidence="7">
    <location>
        <position position="108"/>
    </location>
    <ligand>
        <name>Mg(2+)</name>
        <dbReference type="ChEBI" id="CHEBI:18420"/>
    </ligand>
</feature>
<protein>
    <submittedName>
        <fullName evidence="8">3-deoxy-D-manno-octulosonate 8-phosphate phosphatase, YrbI family</fullName>
        <ecNumber evidence="8">3.1.3.-</ecNumber>
    </submittedName>
</protein>
<dbReference type="HOGENOM" id="CLU_106694_1_0_10"/>
<dbReference type="Proteomes" id="UP000004394">
    <property type="component" value="Unassembled WGS sequence"/>
</dbReference>
<dbReference type="InterPro" id="IPR023214">
    <property type="entry name" value="HAD_sf"/>
</dbReference>
<dbReference type="Gene3D" id="3.40.50.1000">
    <property type="entry name" value="HAD superfamily/HAD-like"/>
    <property type="match status" value="1"/>
</dbReference>
<dbReference type="PANTHER" id="PTHR21485:SF3">
    <property type="entry name" value="N-ACYLNEURAMINATE CYTIDYLYLTRANSFERASE"/>
    <property type="match status" value="1"/>
</dbReference>
<dbReference type="GO" id="GO:0046872">
    <property type="term" value="F:metal ion binding"/>
    <property type="evidence" value="ECO:0007669"/>
    <property type="project" value="UniProtKB-KW"/>
</dbReference>
<evidence type="ECO:0000256" key="1">
    <source>
        <dbReference type="ARBA" id="ARBA00001946"/>
    </source>
</evidence>
<comment type="subunit">
    <text evidence="3">Homotetramer.</text>
</comment>
<comment type="cofactor">
    <cofactor evidence="1 7">
        <name>Mg(2+)</name>
        <dbReference type="ChEBI" id="CHEBI:18420"/>
    </cofactor>
</comment>
<dbReference type="InterPro" id="IPR036412">
    <property type="entry name" value="HAD-like_sf"/>
</dbReference>
<dbReference type="EC" id="3.1.3.-" evidence="8"/>
<dbReference type="SFLD" id="SFLDG01136">
    <property type="entry name" value="C1.6:_Phosphoserine_Phosphatas"/>
    <property type="match status" value="1"/>
</dbReference>